<organism evidence="1 2">
    <name type="scientific">Bos mutus</name>
    <name type="common">wild yak</name>
    <dbReference type="NCBI Taxonomy" id="72004"/>
    <lineage>
        <taxon>Eukaryota</taxon>
        <taxon>Metazoa</taxon>
        <taxon>Chordata</taxon>
        <taxon>Craniata</taxon>
        <taxon>Vertebrata</taxon>
        <taxon>Euteleostomi</taxon>
        <taxon>Mammalia</taxon>
        <taxon>Eutheria</taxon>
        <taxon>Laurasiatheria</taxon>
        <taxon>Artiodactyla</taxon>
        <taxon>Ruminantia</taxon>
        <taxon>Pecora</taxon>
        <taxon>Bovidae</taxon>
        <taxon>Bovinae</taxon>
        <taxon>Bos</taxon>
    </lineage>
</organism>
<dbReference type="Proteomes" id="UP000322234">
    <property type="component" value="Unassembled WGS sequence"/>
</dbReference>
<protein>
    <submittedName>
        <fullName evidence="1">Uncharacterized protein</fullName>
    </submittedName>
</protein>
<dbReference type="AlphaFoldDB" id="A0A6B0QU39"/>
<proteinExistence type="predicted"/>
<keyword evidence="2" id="KW-1185">Reference proteome</keyword>
<accession>A0A6B0QU39</accession>
<evidence type="ECO:0000313" key="2">
    <source>
        <dbReference type="Proteomes" id="UP000322234"/>
    </source>
</evidence>
<reference evidence="1" key="1">
    <citation type="submission" date="2019-10" db="EMBL/GenBank/DDBJ databases">
        <title>The sequence and de novo assembly of the wild yak genome.</title>
        <authorList>
            <person name="Liu Y."/>
        </authorList>
    </citation>
    <scope>NUCLEOTIDE SEQUENCE [LARGE SCALE GENOMIC DNA]</scope>
    <source>
        <strain evidence="1">WY2019</strain>
    </source>
</reference>
<comment type="caution">
    <text evidence="1">The sequence shown here is derived from an EMBL/GenBank/DDBJ whole genome shotgun (WGS) entry which is preliminary data.</text>
</comment>
<name>A0A6B0QU39_9CETA</name>
<gene>
    <name evidence="1" type="ORF">E5288_WYG012749</name>
</gene>
<dbReference type="EMBL" id="VBQZ03000006">
    <property type="protein sequence ID" value="MXQ81055.1"/>
    <property type="molecule type" value="Genomic_DNA"/>
</dbReference>
<evidence type="ECO:0000313" key="1">
    <source>
        <dbReference type="EMBL" id="MXQ81055.1"/>
    </source>
</evidence>
<sequence>MGLTSYTLRLSQISRDQPALADYAWDKGWAPTGAQVDPDTNGEAIKVSENEYANTLSVISIPDEAAAESHYSE</sequence>